<dbReference type="Gene3D" id="3.40.50.1390">
    <property type="entry name" value="Resolvase, N-terminal catalytic domain"/>
    <property type="match status" value="1"/>
</dbReference>
<evidence type="ECO:0000313" key="5">
    <source>
        <dbReference type="Proteomes" id="UP000515960"/>
    </source>
</evidence>
<dbReference type="RefSeq" id="WP_009258926.1">
    <property type="nucleotide sequence ID" value="NZ_CP060490.1"/>
</dbReference>
<dbReference type="GO" id="GO:0003677">
    <property type="term" value="F:DNA binding"/>
    <property type="evidence" value="ECO:0007669"/>
    <property type="project" value="UniProtKB-KW"/>
</dbReference>
<feature type="domain" description="Resolvase/invertase-type recombinase catalytic" evidence="3">
    <location>
        <begin position="47"/>
        <end position="146"/>
    </location>
</feature>
<dbReference type="PANTHER" id="PTHR30461:SF2">
    <property type="entry name" value="SERINE RECOMBINASE PINE-RELATED"/>
    <property type="match status" value="1"/>
</dbReference>
<dbReference type="InterPro" id="IPR050639">
    <property type="entry name" value="SSR_resolvase"/>
</dbReference>
<name>A0A7G9B6B1_9FIRM</name>
<dbReference type="KEGG" id="ohi:H8790_03385"/>
<keyword evidence="5" id="KW-1185">Reference proteome</keyword>
<dbReference type="AlphaFoldDB" id="A0A7G9B6B1"/>
<protein>
    <submittedName>
        <fullName evidence="4">Recombinase family protein</fullName>
    </submittedName>
</protein>
<dbReference type="PANTHER" id="PTHR30461">
    <property type="entry name" value="DNA-INVERTASE FROM LAMBDOID PROPHAGE"/>
    <property type="match status" value="1"/>
</dbReference>
<dbReference type="SUPFAM" id="SSF53041">
    <property type="entry name" value="Resolvase-like"/>
    <property type="match status" value="1"/>
</dbReference>
<keyword evidence="2" id="KW-0233">DNA recombination</keyword>
<keyword evidence="1" id="KW-0238">DNA-binding</keyword>
<dbReference type="Proteomes" id="UP000515960">
    <property type="component" value="Chromosome"/>
</dbReference>
<evidence type="ECO:0000256" key="1">
    <source>
        <dbReference type="ARBA" id="ARBA00023125"/>
    </source>
</evidence>
<proteinExistence type="predicted"/>
<accession>A0A7G9B6B1</accession>
<dbReference type="GO" id="GO:0000150">
    <property type="term" value="F:DNA strand exchange activity"/>
    <property type="evidence" value="ECO:0007669"/>
    <property type="project" value="InterPro"/>
</dbReference>
<dbReference type="InterPro" id="IPR006119">
    <property type="entry name" value="Resolv_N"/>
</dbReference>
<reference evidence="4 5" key="1">
    <citation type="submission" date="2020-08" db="EMBL/GenBank/DDBJ databases">
        <authorList>
            <person name="Liu C."/>
            <person name="Sun Q."/>
        </authorList>
    </citation>
    <scope>NUCLEOTIDE SEQUENCE [LARGE SCALE GENOMIC DNA]</scope>
    <source>
        <strain evidence="4 5">NSJ-62</strain>
    </source>
</reference>
<organism evidence="4 5">
    <name type="scientific">Oscillibacter hominis</name>
    <dbReference type="NCBI Taxonomy" id="2763056"/>
    <lineage>
        <taxon>Bacteria</taxon>
        <taxon>Bacillati</taxon>
        <taxon>Bacillota</taxon>
        <taxon>Clostridia</taxon>
        <taxon>Eubacteriales</taxon>
        <taxon>Oscillospiraceae</taxon>
        <taxon>Oscillibacter</taxon>
    </lineage>
</organism>
<dbReference type="EMBL" id="CP060490">
    <property type="protein sequence ID" value="QNL45092.1"/>
    <property type="molecule type" value="Genomic_DNA"/>
</dbReference>
<dbReference type="InterPro" id="IPR036162">
    <property type="entry name" value="Resolvase-like_N_sf"/>
</dbReference>
<evidence type="ECO:0000256" key="2">
    <source>
        <dbReference type="ARBA" id="ARBA00023172"/>
    </source>
</evidence>
<dbReference type="Pfam" id="PF00239">
    <property type="entry name" value="Resolvase"/>
    <property type="match status" value="1"/>
</dbReference>
<sequence length="152" mass="17699">MKVVYYYRGRTGSAGFLLPEDMALLKRLFAHGSLPPKAQLRGKRCWLYLRVNTNNPAADEIGISGQDTYLRQFAEVNSMQIVGVYKDYMCGWDLRRPSLRFLAREAAEKKMDYILSCKQDRIYRGHDLRGLLQYEDHMHALGVDILYPFEQD</sequence>
<gene>
    <name evidence="4" type="ORF">H8790_03385</name>
</gene>
<evidence type="ECO:0000259" key="3">
    <source>
        <dbReference type="Pfam" id="PF00239"/>
    </source>
</evidence>
<evidence type="ECO:0000313" key="4">
    <source>
        <dbReference type="EMBL" id="QNL45092.1"/>
    </source>
</evidence>